<protein>
    <submittedName>
        <fullName evidence="1">Uncharacterized protein</fullName>
    </submittedName>
</protein>
<gene>
    <name evidence="1" type="ORF">BpHYR1_006747</name>
</gene>
<name>A0A3M7RKU5_BRAPC</name>
<dbReference type="EMBL" id="REGN01003160">
    <property type="protein sequence ID" value="RNA24172.1"/>
    <property type="molecule type" value="Genomic_DNA"/>
</dbReference>
<organism evidence="1 2">
    <name type="scientific">Brachionus plicatilis</name>
    <name type="common">Marine rotifer</name>
    <name type="synonym">Brachionus muelleri</name>
    <dbReference type="NCBI Taxonomy" id="10195"/>
    <lineage>
        <taxon>Eukaryota</taxon>
        <taxon>Metazoa</taxon>
        <taxon>Spiralia</taxon>
        <taxon>Gnathifera</taxon>
        <taxon>Rotifera</taxon>
        <taxon>Eurotatoria</taxon>
        <taxon>Monogononta</taxon>
        <taxon>Pseudotrocha</taxon>
        <taxon>Ploima</taxon>
        <taxon>Brachionidae</taxon>
        <taxon>Brachionus</taxon>
    </lineage>
</organism>
<accession>A0A3M7RKU5</accession>
<evidence type="ECO:0000313" key="2">
    <source>
        <dbReference type="Proteomes" id="UP000276133"/>
    </source>
</evidence>
<dbReference type="AlphaFoldDB" id="A0A3M7RKU5"/>
<comment type="caution">
    <text evidence="1">The sequence shown here is derived from an EMBL/GenBank/DDBJ whole genome shotgun (WGS) entry which is preliminary data.</text>
</comment>
<keyword evidence="2" id="KW-1185">Reference proteome</keyword>
<evidence type="ECO:0000313" key="1">
    <source>
        <dbReference type="EMBL" id="RNA24172.1"/>
    </source>
</evidence>
<proteinExistence type="predicted"/>
<sequence>MHHSFQIEKVVVDLAELINSAQLIQITSICWNLLMFPIKNYNTYDQKKYFDITIEVYSSIIYLIVSKLKKIVGPFLICLIQFASILK</sequence>
<dbReference type="Proteomes" id="UP000276133">
    <property type="component" value="Unassembled WGS sequence"/>
</dbReference>
<reference evidence="1 2" key="1">
    <citation type="journal article" date="2018" name="Sci. Rep.">
        <title>Genomic signatures of local adaptation to the degree of environmental predictability in rotifers.</title>
        <authorList>
            <person name="Franch-Gras L."/>
            <person name="Hahn C."/>
            <person name="Garcia-Roger E.M."/>
            <person name="Carmona M.J."/>
            <person name="Serra M."/>
            <person name="Gomez A."/>
        </authorList>
    </citation>
    <scope>NUCLEOTIDE SEQUENCE [LARGE SCALE GENOMIC DNA]</scope>
    <source>
        <strain evidence="1">HYR1</strain>
    </source>
</reference>